<protein>
    <submittedName>
        <fullName evidence="12">Mechanosensitive ion channel family protein</fullName>
    </submittedName>
</protein>
<dbReference type="SUPFAM" id="SSF82689">
    <property type="entry name" value="Mechanosensitive channel protein MscS (YggB), C-terminal domain"/>
    <property type="match status" value="1"/>
</dbReference>
<dbReference type="Pfam" id="PF00924">
    <property type="entry name" value="MS_channel_2nd"/>
    <property type="match status" value="1"/>
</dbReference>
<feature type="transmembrane region" description="Helical" evidence="8">
    <location>
        <begin position="57"/>
        <end position="75"/>
    </location>
</feature>
<evidence type="ECO:0000313" key="13">
    <source>
        <dbReference type="Proteomes" id="UP000460272"/>
    </source>
</evidence>
<dbReference type="PANTHER" id="PTHR30460:SF0">
    <property type="entry name" value="MODERATE CONDUCTANCE MECHANOSENSITIVE CHANNEL YBIO"/>
    <property type="match status" value="1"/>
</dbReference>
<dbReference type="InterPro" id="IPR011066">
    <property type="entry name" value="MscS_channel_C_sf"/>
</dbReference>
<evidence type="ECO:0000256" key="6">
    <source>
        <dbReference type="ARBA" id="ARBA00023136"/>
    </source>
</evidence>
<dbReference type="InterPro" id="IPR006685">
    <property type="entry name" value="MscS_channel_2nd"/>
</dbReference>
<gene>
    <name evidence="12" type="ORF">EAS64_34675</name>
</gene>
<keyword evidence="13" id="KW-1185">Reference proteome</keyword>
<dbReference type="SUPFAM" id="SSF82861">
    <property type="entry name" value="Mechanosensitive channel protein MscS (YggB), transmembrane region"/>
    <property type="match status" value="1"/>
</dbReference>
<comment type="similarity">
    <text evidence="2">Belongs to the MscS (TC 1.A.23) family.</text>
</comment>
<comment type="caution">
    <text evidence="12">The sequence shown here is derived from an EMBL/GenBank/DDBJ whole genome shotgun (WGS) entry which is preliminary data.</text>
</comment>
<evidence type="ECO:0000256" key="7">
    <source>
        <dbReference type="SAM" id="MobiDB-lite"/>
    </source>
</evidence>
<dbReference type="Pfam" id="PF21082">
    <property type="entry name" value="MS_channel_3rd"/>
    <property type="match status" value="1"/>
</dbReference>
<evidence type="ECO:0000313" key="12">
    <source>
        <dbReference type="EMBL" id="TVZ01404.1"/>
    </source>
</evidence>
<name>A0A6P2BQV9_9ACTN</name>
<feature type="domain" description="Mechanosensitive ion channel MscS C-terminal" evidence="10">
    <location>
        <begin position="312"/>
        <end position="397"/>
    </location>
</feature>
<feature type="region of interest" description="Disordered" evidence="7">
    <location>
        <begin position="101"/>
        <end position="124"/>
    </location>
</feature>
<evidence type="ECO:0000256" key="1">
    <source>
        <dbReference type="ARBA" id="ARBA00004651"/>
    </source>
</evidence>
<dbReference type="InterPro" id="IPR049142">
    <property type="entry name" value="MS_channel_1st"/>
</dbReference>
<dbReference type="FunFam" id="2.30.30.60:FF:000001">
    <property type="entry name" value="MscS Mechanosensitive ion channel"/>
    <property type="match status" value="1"/>
</dbReference>
<evidence type="ECO:0000259" key="11">
    <source>
        <dbReference type="Pfam" id="PF21088"/>
    </source>
</evidence>
<evidence type="ECO:0000259" key="10">
    <source>
        <dbReference type="Pfam" id="PF21082"/>
    </source>
</evidence>
<dbReference type="SUPFAM" id="SSF50182">
    <property type="entry name" value="Sm-like ribonucleoproteins"/>
    <property type="match status" value="1"/>
</dbReference>
<dbReference type="InterPro" id="IPR045276">
    <property type="entry name" value="YbiO_bact"/>
</dbReference>
<dbReference type="InterPro" id="IPR023408">
    <property type="entry name" value="MscS_beta-dom_sf"/>
</dbReference>
<evidence type="ECO:0000256" key="4">
    <source>
        <dbReference type="ARBA" id="ARBA00022692"/>
    </source>
</evidence>
<evidence type="ECO:0000256" key="2">
    <source>
        <dbReference type="ARBA" id="ARBA00008017"/>
    </source>
</evidence>
<evidence type="ECO:0000256" key="3">
    <source>
        <dbReference type="ARBA" id="ARBA00022475"/>
    </source>
</evidence>
<dbReference type="Gene3D" id="3.30.70.100">
    <property type="match status" value="1"/>
</dbReference>
<accession>A0A6P2BQV9</accession>
<evidence type="ECO:0000256" key="5">
    <source>
        <dbReference type="ARBA" id="ARBA00022989"/>
    </source>
</evidence>
<feature type="compositionally biased region" description="Low complexity" evidence="7">
    <location>
        <begin position="106"/>
        <end position="117"/>
    </location>
</feature>
<dbReference type="PANTHER" id="PTHR30460">
    <property type="entry name" value="MODERATE CONDUCTANCE MECHANOSENSITIVE CHANNEL YBIO"/>
    <property type="match status" value="1"/>
</dbReference>
<feature type="domain" description="Mechanosensitive ion channel MscS" evidence="9">
    <location>
        <begin position="242"/>
        <end position="298"/>
    </location>
</feature>
<keyword evidence="3" id="KW-1003">Cell membrane</keyword>
<dbReference type="OrthoDB" id="4638917at2"/>
<feature type="domain" description="Mechanosensitive ion channel transmembrane helices 2/3" evidence="11">
    <location>
        <begin position="200"/>
        <end position="240"/>
    </location>
</feature>
<keyword evidence="6 8" id="KW-0472">Membrane</keyword>
<dbReference type="InterPro" id="IPR049278">
    <property type="entry name" value="MS_channel_C"/>
</dbReference>
<keyword evidence="5 8" id="KW-1133">Transmembrane helix</keyword>
<feature type="transmembrane region" description="Helical" evidence="8">
    <location>
        <begin position="221"/>
        <end position="243"/>
    </location>
</feature>
<dbReference type="GO" id="GO:0008381">
    <property type="term" value="F:mechanosensitive monoatomic ion channel activity"/>
    <property type="evidence" value="ECO:0007669"/>
    <property type="project" value="InterPro"/>
</dbReference>
<reference evidence="12 13" key="1">
    <citation type="submission" date="2018-11" db="EMBL/GenBank/DDBJ databases">
        <title>Trebonia kvetii gen.nov., sp.nov., a novel acidophilic actinobacterium, and proposal of the new actinobacterial family Treboniaceae fam. nov.</title>
        <authorList>
            <person name="Rapoport D."/>
            <person name="Sagova-Mareckova M."/>
            <person name="Sedlacek I."/>
            <person name="Provaznik J."/>
            <person name="Kralova S."/>
            <person name="Pavlinic D."/>
            <person name="Benes V."/>
            <person name="Kopecky J."/>
        </authorList>
    </citation>
    <scope>NUCLEOTIDE SEQUENCE [LARGE SCALE GENOMIC DNA]</scope>
    <source>
        <strain evidence="12 13">15Tr583</strain>
    </source>
</reference>
<dbReference type="Gene3D" id="2.30.30.60">
    <property type="match status" value="1"/>
</dbReference>
<dbReference type="Gene3D" id="1.10.287.1260">
    <property type="match status" value="1"/>
</dbReference>
<keyword evidence="4 8" id="KW-0812">Transmembrane</keyword>
<evidence type="ECO:0000256" key="8">
    <source>
        <dbReference type="SAM" id="Phobius"/>
    </source>
</evidence>
<comment type="subcellular location">
    <subcellularLocation>
        <location evidence="1">Cell membrane</location>
        <topology evidence="1">Multi-pass membrane protein</topology>
    </subcellularLocation>
</comment>
<sequence>MLGQVQVSIFGADNVPDTLVGSCGSNPGLACRLVWNITHDGQAAAVTNSFLAGPVHLLLKVLFVVLLAFLIQFIVHRVINRLTERATSSLLSQWRGSMANSRFVPSRPGNGRNGSAGRARRRRSASDDSMAADAAAAQAAVADSSSAAQLSDAPALAGADAAGGASQGEINGAAAQAEAAIVDERRKQRVRALGAILRSIASITIFSIAGFVILGDLGINLAPLLASAGVVGVAIGFGAQSLVRDYLSGIFMLVEDQYGVGDVITVGNATGTVETVTLRVTRMRDVNGIVWHIRNGTIDTVGNESQGWARAVIDFPVPFAADLATIRHLLARTGDEMWNEPIWRAVMLEAPEVWGAQALSSTEVTMRMVVKTAPLRQWEVEREMRARVKRALKEAGIVPPPAEKPTMAVTLIRDE</sequence>
<dbReference type="Pfam" id="PF21088">
    <property type="entry name" value="MS_channel_1st"/>
    <property type="match status" value="1"/>
</dbReference>
<dbReference type="AlphaFoldDB" id="A0A6P2BQV9"/>
<organism evidence="12 13">
    <name type="scientific">Trebonia kvetii</name>
    <dbReference type="NCBI Taxonomy" id="2480626"/>
    <lineage>
        <taxon>Bacteria</taxon>
        <taxon>Bacillati</taxon>
        <taxon>Actinomycetota</taxon>
        <taxon>Actinomycetes</taxon>
        <taxon>Streptosporangiales</taxon>
        <taxon>Treboniaceae</taxon>
        <taxon>Trebonia</taxon>
    </lineage>
</organism>
<evidence type="ECO:0000259" key="9">
    <source>
        <dbReference type="Pfam" id="PF00924"/>
    </source>
</evidence>
<dbReference type="Proteomes" id="UP000460272">
    <property type="component" value="Unassembled WGS sequence"/>
</dbReference>
<dbReference type="InterPro" id="IPR010920">
    <property type="entry name" value="LSM_dom_sf"/>
</dbReference>
<dbReference type="RefSeq" id="WP_145859926.1">
    <property type="nucleotide sequence ID" value="NZ_RPFW01000007.1"/>
</dbReference>
<dbReference type="InterPro" id="IPR011014">
    <property type="entry name" value="MscS_channel_TM-2"/>
</dbReference>
<feature type="transmembrane region" description="Helical" evidence="8">
    <location>
        <begin position="195"/>
        <end position="215"/>
    </location>
</feature>
<dbReference type="GO" id="GO:0005886">
    <property type="term" value="C:plasma membrane"/>
    <property type="evidence" value="ECO:0007669"/>
    <property type="project" value="UniProtKB-SubCell"/>
</dbReference>
<dbReference type="EMBL" id="RPFW01000007">
    <property type="protein sequence ID" value="TVZ01404.1"/>
    <property type="molecule type" value="Genomic_DNA"/>
</dbReference>
<proteinExistence type="inferred from homology"/>